<sequence length="773" mass="86888">METLKVFLFFLLHILTFSLLPTPNIVSSKTTQADTLLRWKNSISNPAVLDSWKPNNVSNLCSWIGVGCDVDGSISWLSLDFTKLGGTLDQLNFSSLLTLSIIDLSGNNFRGLIPYQIGDLKNLTSLDLSFNSFIGEIPKSLFTNSCKLEYLDLRFNHFQGDFQLILTKLTKCNLTGLLLNNIFGSIPDIFGLIPNLEILELTASQGNIPSSIGKLRNLQTLDLKMGSLLDYEIPFELGLCTNLSYLSLSGNSLTGSLPLSLSNLTSLSFLSVHDTNLSGQILPSFMTNWTHLIWLRIENNYFTGEIPFEIGLLTNLTYLYLSGNRFFGYISHGIGSLQNLKAIDFSDNLFFGKIPPTFENLTDLRYLNVSFNYLTSMISIGNLKSIVILDLSMNQVNGQLHKIFSKLGSKLAYLNLKQNRFHGFIPEIFPKRCQLVILNLNGNQLNGTLPKTLVNRRKLEVLDIGSNEISGPFPFWMGTLLNLRVLVLKSNRFHAIIPNSKVKHPFSKLQILDLSHNEFTGVLPVEFLNNFKAMINVSENETARSVLLHEIIDALGIWMDLSETILGDRSTVLLKGFEYELRSIRRAFTSIDLSNNKFQGDIPSSLGKITDLHALNLACNSFTGHIPPIENLTSLESLDLRSNQLVGEIPWQLTKLTFLSFLNISYNHFVGPIPQQGQLLTFDNSSYIGNPELRGLPLTKTCGNGEPKLQLPVPMTENDDDFNILDGFTWQIVAMGYGGGILFGFVIGYFIFKYEKPRWLIRFVYQVYKIKMR</sequence>
<evidence type="ECO:0000313" key="15">
    <source>
        <dbReference type="EMBL" id="CAA2994130.1"/>
    </source>
</evidence>
<dbReference type="FunFam" id="3.80.10.10:FF:000095">
    <property type="entry name" value="LRR receptor-like serine/threonine-protein kinase GSO1"/>
    <property type="match status" value="1"/>
</dbReference>
<evidence type="ECO:0000256" key="3">
    <source>
        <dbReference type="ARBA" id="ARBA00022475"/>
    </source>
</evidence>
<dbReference type="InterPro" id="IPR013210">
    <property type="entry name" value="LRR_N_plant-typ"/>
</dbReference>
<evidence type="ECO:0000256" key="6">
    <source>
        <dbReference type="ARBA" id="ARBA00022729"/>
    </source>
</evidence>
<dbReference type="FunFam" id="3.80.10.10:FF:000400">
    <property type="entry name" value="Nuclear pore complex protein NUP107"/>
    <property type="match status" value="1"/>
</dbReference>
<keyword evidence="5 12" id="KW-0812">Transmembrane</keyword>
<dbReference type="InterPro" id="IPR003591">
    <property type="entry name" value="Leu-rich_rpt_typical-subtyp"/>
</dbReference>
<name>A0A8S0SNI0_OLEEU</name>
<comment type="similarity">
    <text evidence="2">Belongs to the RLP family.</text>
</comment>
<dbReference type="Proteomes" id="UP000594638">
    <property type="component" value="Unassembled WGS sequence"/>
</dbReference>
<gene>
    <name evidence="15" type="ORF">OLEA9_A091474</name>
</gene>
<proteinExistence type="inferred from homology"/>
<dbReference type="Gene3D" id="3.80.10.10">
    <property type="entry name" value="Ribonuclease Inhibitor"/>
    <property type="match status" value="4"/>
</dbReference>
<dbReference type="GO" id="GO:0099402">
    <property type="term" value="P:plant organ development"/>
    <property type="evidence" value="ECO:0007669"/>
    <property type="project" value="UniProtKB-ARBA"/>
</dbReference>
<dbReference type="SUPFAM" id="SSF52058">
    <property type="entry name" value="L domain-like"/>
    <property type="match status" value="1"/>
</dbReference>
<evidence type="ECO:0000256" key="13">
    <source>
        <dbReference type="SAM" id="SignalP"/>
    </source>
</evidence>
<dbReference type="OrthoDB" id="442066at2759"/>
<dbReference type="PROSITE" id="PS51450">
    <property type="entry name" value="LRR"/>
    <property type="match status" value="2"/>
</dbReference>
<dbReference type="InterPro" id="IPR001611">
    <property type="entry name" value="Leu-rich_rpt"/>
</dbReference>
<evidence type="ECO:0000256" key="12">
    <source>
        <dbReference type="SAM" id="Phobius"/>
    </source>
</evidence>
<dbReference type="FunFam" id="3.80.10.10:FF:000111">
    <property type="entry name" value="LRR receptor-like serine/threonine-protein kinase ERECTA"/>
    <property type="match status" value="1"/>
</dbReference>
<dbReference type="Gramene" id="OE9A091474T1">
    <property type="protein sequence ID" value="OE9A091474C1"/>
    <property type="gene ID" value="OE9A091474"/>
</dbReference>
<feature type="transmembrane region" description="Helical" evidence="12">
    <location>
        <begin position="728"/>
        <end position="752"/>
    </location>
</feature>
<keyword evidence="6 13" id="KW-0732">Signal</keyword>
<keyword evidence="8 12" id="KW-1133">Transmembrane helix</keyword>
<accession>A0A8S0SNI0</accession>
<evidence type="ECO:0000256" key="4">
    <source>
        <dbReference type="ARBA" id="ARBA00022614"/>
    </source>
</evidence>
<keyword evidence="4" id="KW-0433">Leucine-rich repeat</keyword>
<evidence type="ECO:0000313" key="16">
    <source>
        <dbReference type="Proteomes" id="UP000594638"/>
    </source>
</evidence>
<feature type="chain" id="PRO_5035860665" evidence="13">
    <location>
        <begin position="19"/>
        <end position="773"/>
    </location>
</feature>
<dbReference type="GO" id="GO:0005886">
    <property type="term" value="C:plasma membrane"/>
    <property type="evidence" value="ECO:0007669"/>
    <property type="project" value="UniProtKB-SubCell"/>
</dbReference>
<evidence type="ECO:0000256" key="2">
    <source>
        <dbReference type="ARBA" id="ARBA00009592"/>
    </source>
</evidence>
<dbReference type="SMART" id="SM00365">
    <property type="entry name" value="LRR_SD22"/>
    <property type="match status" value="6"/>
</dbReference>
<dbReference type="Pfam" id="PF13516">
    <property type="entry name" value="LRR_6"/>
    <property type="match status" value="1"/>
</dbReference>
<dbReference type="InterPro" id="IPR032675">
    <property type="entry name" value="LRR_dom_sf"/>
</dbReference>
<keyword evidence="16" id="KW-1185">Reference proteome</keyword>
<feature type="signal peptide" evidence="13">
    <location>
        <begin position="1"/>
        <end position="18"/>
    </location>
</feature>
<comment type="caution">
    <text evidence="15">The sequence shown here is derived from an EMBL/GenBank/DDBJ whole genome shotgun (WGS) entry which is preliminary data.</text>
</comment>
<dbReference type="SMART" id="SM00369">
    <property type="entry name" value="LRR_TYP"/>
    <property type="match status" value="5"/>
</dbReference>
<dbReference type="GO" id="GO:0006952">
    <property type="term" value="P:defense response"/>
    <property type="evidence" value="ECO:0007669"/>
    <property type="project" value="UniProtKB-ARBA"/>
</dbReference>
<reference evidence="15 16" key="1">
    <citation type="submission" date="2019-12" db="EMBL/GenBank/DDBJ databases">
        <authorList>
            <person name="Alioto T."/>
            <person name="Alioto T."/>
            <person name="Gomez Garrido J."/>
        </authorList>
    </citation>
    <scope>NUCLEOTIDE SEQUENCE [LARGE SCALE GENOMIC DNA]</scope>
</reference>
<keyword evidence="3" id="KW-1003">Cell membrane</keyword>
<dbReference type="AlphaFoldDB" id="A0A8S0SNI0"/>
<dbReference type="PANTHER" id="PTHR48052">
    <property type="entry name" value="UNNAMED PRODUCT"/>
    <property type="match status" value="1"/>
</dbReference>
<keyword evidence="10 15" id="KW-0675">Receptor</keyword>
<evidence type="ECO:0000256" key="11">
    <source>
        <dbReference type="ARBA" id="ARBA00023180"/>
    </source>
</evidence>
<evidence type="ECO:0000256" key="7">
    <source>
        <dbReference type="ARBA" id="ARBA00022737"/>
    </source>
</evidence>
<evidence type="ECO:0000256" key="5">
    <source>
        <dbReference type="ARBA" id="ARBA00022692"/>
    </source>
</evidence>
<dbReference type="Pfam" id="PF00560">
    <property type="entry name" value="LRR_1"/>
    <property type="match status" value="9"/>
</dbReference>
<dbReference type="FunFam" id="3.80.10.10:FF:000041">
    <property type="entry name" value="LRR receptor-like serine/threonine-protein kinase ERECTA"/>
    <property type="match status" value="1"/>
</dbReference>
<dbReference type="PRINTS" id="PR00019">
    <property type="entry name" value="LEURICHRPT"/>
</dbReference>
<dbReference type="EMBL" id="CACTIH010005467">
    <property type="protein sequence ID" value="CAA2994130.1"/>
    <property type="molecule type" value="Genomic_DNA"/>
</dbReference>
<keyword evidence="11" id="KW-0325">Glycoprotein</keyword>
<evidence type="ECO:0000256" key="8">
    <source>
        <dbReference type="ARBA" id="ARBA00022989"/>
    </source>
</evidence>
<evidence type="ECO:0000256" key="1">
    <source>
        <dbReference type="ARBA" id="ARBA00004251"/>
    </source>
</evidence>
<dbReference type="Pfam" id="PF08263">
    <property type="entry name" value="LRRNT_2"/>
    <property type="match status" value="1"/>
</dbReference>
<dbReference type="PANTHER" id="PTHR48052:SF8">
    <property type="entry name" value="LRR RECEPTOR-LIKE SERINE_THREONINE-PROTEIN KINASE FLS2"/>
    <property type="match status" value="1"/>
</dbReference>
<keyword evidence="9 12" id="KW-0472">Membrane</keyword>
<feature type="domain" description="Leucine-rich repeat-containing N-terminal plant-type" evidence="14">
    <location>
        <begin position="31"/>
        <end position="69"/>
    </location>
</feature>
<evidence type="ECO:0000259" key="14">
    <source>
        <dbReference type="Pfam" id="PF08263"/>
    </source>
</evidence>
<protein>
    <submittedName>
        <fullName evidence="15">Receptor 12</fullName>
    </submittedName>
</protein>
<dbReference type="SUPFAM" id="SSF52047">
    <property type="entry name" value="RNI-like"/>
    <property type="match status" value="2"/>
</dbReference>
<organism evidence="15 16">
    <name type="scientific">Olea europaea subsp. europaea</name>
    <dbReference type="NCBI Taxonomy" id="158383"/>
    <lineage>
        <taxon>Eukaryota</taxon>
        <taxon>Viridiplantae</taxon>
        <taxon>Streptophyta</taxon>
        <taxon>Embryophyta</taxon>
        <taxon>Tracheophyta</taxon>
        <taxon>Spermatophyta</taxon>
        <taxon>Magnoliopsida</taxon>
        <taxon>eudicotyledons</taxon>
        <taxon>Gunneridae</taxon>
        <taxon>Pentapetalae</taxon>
        <taxon>asterids</taxon>
        <taxon>lamiids</taxon>
        <taxon>Lamiales</taxon>
        <taxon>Oleaceae</taxon>
        <taxon>Oleeae</taxon>
        <taxon>Olea</taxon>
    </lineage>
</organism>
<dbReference type="GO" id="GO:0051707">
    <property type="term" value="P:response to other organism"/>
    <property type="evidence" value="ECO:0007669"/>
    <property type="project" value="UniProtKB-ARBA"/>
</dbReference>
<dbReference type="GO" id="GO:0009653">
    <property type="term" value="P:anatomical structure morphogenesis"/>
    <property type="evidence" value="ECO:0007669"/>
    <property type="project" value="UniProtKB-ARBA"/>
</dbReference>
<keyword evidence="7" id="KW-0677">Repeat</keyword>
<evidence type="ECO:0000256" key="9">
    <source>
        <dbReference type="ARBA" id="ARBA00023136"/>
    </source>
</evidence>
<evidence type="ECO:0000256" key="10">
    <source>
        <dbReference type="ARBA" id="ARBA00023170"/>
    </source>
</evidence>
<comment type="subcellular location">
    <subcellularLocation>
        <location evidence="1">Cell membrane</location>
        <topology evidence="1">Single-pass type I membrane protein</topology>
    </subcellularLocation>
</comment>